<organism evidence="2 3">
    <name type="scientific">Corynebacterium lizhenjunii</name>
    <dbReference type="NCBI Taxonomy" id="2709394"/>
    <lineage>
        <taxon>Bacteria</taxon>
        <taxon>Bacillati</taxon>
        <taxon>Actinomycetota</taxon>
        <taxon>Actinomycetes</taxon>
        <taxon>Mycobacteriales</taxon>
        <taxon>Corynebacteriaceae</taxon>
        <taxon>Corynebacterium</taxon>
    </lineage>
</organism>
<dbReference type="InterPro" id="IPR007295">
    <property type="entry name" value="DUF402"/>
</dbReference>
<dbReference type="Gene3D" id="2.40.380.10">
    <property type="entry name" value="FomD-like"/>
    <property type="match status" value="1"/>
</dbReference>
<name>A0A7T0KGR2_9CORY</name>
<sequence length="135" mass="14926">MARGANHPAFGYLESWLLPSLGLRVNKFHERASNVYQDFYIDIAEIRPGQTWSTRDLYVDLLCTTGTPVTVDDIDELSRAASEGLISAEDTEFAIEATLRAVEGITRHGDDPLAWLSSLDLELTWASAVELTPEG</sequence>
<dbReference type="InterPro" id="IPR035930">
    <property type="entry name" value="FomD-like_sf"/>
</dbReference>
<gene>
    <name evidence="2" type="ORF">G7Y31_04250</name>
</gene>
<evidence type="ECO:0000313" key="2">
    <source>
        <dbReference type="EMBL" id="QPK80294.1"/>
    </source>
</evidence>
<feature type="domain" description="DUF402" evidence="1">
    <location>
        <begin position="1"/>
        <end position="109"/>
    </location>
</feature>
<dbReference type="InterPro" id="IPR014465">
    <property type="entry name" value="UCP012622"/>
</dbReference>
<dbReference type="EMBL" id="CP064954">
    <property type="protein sequence ID" value="QPK80294.1"/>
    <property type="molecule type" value="Genomic_DNA"/>
</dbReference>
<dbReference type="Pfam" id="PF04167">
    <property type="entry name" value="DUF402"/>
    <property type="match status" value="1"/>
</dbReference>
<proteinExistence type="predicted"/>
<dbReference type="AlphaFoldDB" id="A0A7T0KGR2"/>
<accession>A0A7T0KGR2</accession>
<protein>
    <submittedName>
        <fullName evidence="2">DUF402 domain-containing protein</fullName>
    </submittedName>
</protein>
<dbReference type="SUPFAM" id="SSF159234">
    <property type="entry name" value="FomD-like"/>
    <property type="match status" value="1"/>
</dbReference>
<dbReference type="KEGG" id="cliz:G7Y31_04250"/>
<dbReference type="PIRSF" id="PIRSF012622">
    <property type="entry name" value="UCP012622"/>
    <property type="match status" value="1"/>
</dbReference>
<evidence type="ECO:0000259" key="1">
    <source>
        <dbReference type="Pfam" id="PF04167"/>
    </source>
</evidence>
<dbReference type="Proteomes" id="UP000594681">
    <property type="component" value="Chromosome"/>
</dbReference>
<keyword evidence="3" id="KW-1185">Reference proteome</keyword>
<evidence type="ECO:0000313" key="3">
    <source>
        <dbReference type="Proteomes" id="UP000594681"/>
    </source>
</evidence>
<reference evidence="2 3" key="1">
    <citation type="submission" date="2020-11" db="EMBL/GenBank/DDBJ databases">
        <title>Corynebacterium sp. ZJ-599.</title>
        <authorList>
            <person name="Zhou J."/>
        </authorList>
    </citation>
    <scope>NUCLEOTIDE SEQUENCE [LARGE SCALE GENOMIC DNA]</scope>
    <source>
        <strain evidence="2 3">ZJ-599</strain>
    </source>
</reference>